<protein>
    <submittedName>
        <fullName evidence="1">Uncharacterized protein</fullName>
    </submittedName>
</protein>
<organism evidence="1 2">
    <name type="scientific">Fonsecaea pedrosoi CBS 271.37</name>
    <dbReference type="NCBI Taxonomy" id="1442368"/>
    <lineage>
        <taxon>Eukaryota</taxon>
        <taxon>Fungi</taxon>
        <taxon>Dikarya</taxon>
        <taxon>Ascomycota</taxon>
        <taxon>Pezizomycotina</taxon>
        <taxon>Eurotiomycetes</taxon>
        <taxon>Chaetothyriomycetidae</taxon>
        <taxon>Chaetothyriales</taxon>
        <taxon>Herpotrichiellaceae</taxon>
        <taxon>Fonsecaea</taxon>
    </lineage>
</organism>
<evidence type="ECO:0000313" key="2">
    <source>
        <dbReference type="Proteomes" id="UP000053029"/>
    </source>
</evidence>
<keyword evidence="2" id="KW-1185">Reference proteome</keyword>
<evidence type="ECO:0000313" key="1">
    <source>
        <dbReference type="EMBL" id="KIW76807.1"/>
    </source>
</evidence>
<dbReference type="EMBL" id="KN846974">
    <property type="protein sequence ID" value="KIW76807.1"/>
    <property type="molecule type" value="Genomic_DNA"/>
</dbReference>
<dbReference type="HOGENOM" id="CLU_1981643_0_0_1"/>
<proteinExistence type="predicted"/>
<dbReference type="RefSeq" id="XP_013280615.1">
    <property type="nucleotide sequence ID" value="XM_013425161.1"/>
</dbReference>
<reference evidence="1 2" key="1">
    <citation type="submission" date="2015-01" db="EMBL/GenBank/DDBJ databases">
        <title>The Genome Sequence of Fonsecaea pedrosoi CBS 271.37.</title>
        <authorList>
            <consortium name="The Broad Institute Genomics Platform"/>
            <person name="Cuomo C."/>
            <person name="de Hoog S."/>
            <person name="Gorbushina A."/>
            <person name="Stielow B."/>
            <person name="Teixiera M."/>
            <person name="Abouelleil A."/>
            <person name="Chapman S.B."/>
            <person name="Priest M."/>
            <person name="Young S.K."/>
            <person name="Wortman J."/>
            <person name="Nusbaum C."/>
            <person name="Birren B."/>
        </authorList>
    </citation>
    <scope>NUCLEOTIDE SEQUENCE [LARGE SCALE GENOMIC DNA]</scope>
    <source>
        <strain evidence="1 2">CBS 271.37</strain>
    </source>
</reference>
<name>A0A0D2ERC2_9EURO</name>
<dbReference type="VEuPathDB" id="FungiDB:Z517_09251"/>
<gene>
    <name evidence="1" type="ORF">Z517_09251</name>
</gene>
<accession>A0A0D2ERC2</accession>
<sequence length="126" mass="13990">MVGADLDAGLVFNPMTTSLYCDGHVRTSFYDNSELSELSVISAMNIRWWRRTGTRVWKKHGHDDEAKSDDESVDMTAMNEKVNAEKETVSVQFPAGGSVNESFSFPQNWACAASNKSPWTLAAHQS</sequence>
<dbReference type="Proteomes" id="UP000053029">
    <property type="component" value="Unassembled WGS sequence"/>
</dbReference>
<dbReference type="GeneID" id="25308741"/>
<dbReference type="AlphaFoldDB" id="A0A0D2ERC2"/>